<proteinExistence type="predicted"/>
<dbReference type="Proteomes" id="UP000184396">
    <property type="component" value="Unassembled WGS sequence"/>
</dbReference>
<dbReference type="AlphaFoldDB" id="A0A1M6CIK7"/>
<evidence type="ECO:0000313" key="2">
    <source>
        <dbReference type="Proteomes" id="UP000184396"/>
    </source>
</evidence>
<dbReference type="EMBL" id="FQYK01000002">
    <property type="protein sequence ID" value="SHI60862.1"/>
    <property type="molecule type" value="Genomic_DNA"/>
</dbReference>
<keyword evidence="2" id="KW-1185">Reference proteome</keyword>
<sequence length="39" mass="4853">MHLILTFTDDFIDIIDEMHYQRTLKTYSTKQNERKKHLK</sequence>
<protein>
    <submittedName>
        <fullName evidence="1">Uncharacterized protein</fullName>
    </submittedName>
</protein>
<dbReference type="STRING" id="1178825.SAMN05216261_1272"/>
<evidence type="ECO:0000313" key="1">
    <source>
        <dbReference type="EMBL" id="SHI60862.1"/>
    </source>
</evidence>
<reference evidence="1 2" key="1">
    <citation type="submission" date="2016-11" db="EMBL/GenBank/DDBJ databases">
        <authorList>
            <person name="Jaros S."/>
            <person name="Januszkiewicz K."/>
            <person name="Wedrychowicz H."/>
        </authorList>
    </citation>
    <scope>NUCLEOTIDE SEQUENCE [LARGE SCALE GENOMIC DNA]</scope>
    <source>
        <strain evidence="1 2">CGMCC 1.12213</strain>
    </source>
</reference>
<gene>
    <name evidence="1" type="ORF">SAMN05216261_1272</name>
</gene>
<name>A0A1M6CIK7_9FLAO</name>
<accession>A0A1M6CIK7</accession>
<organism evidence="1 2">
    <name type="scientific">Algibacter luteus</name>
    <dbReference type="NCBI Taxonomy" id="1178825"/>
    <lineage>
        <taxon>Bacteria</taxon>
        <taxon>Pseudomonadati</taxon>
        <taxon>Bacteroidota</taxon>
        <taxon>Flavobacteriia</taxon>
        <taxon>Flavobacteriales</taxon>
        <taxon>Flavobacteriaceae</taxon>
        <taxon>Algibacter</taxon>
    </lineage>
</organism>